<protein>
    <submittedName>
        <fullName evidence="1">Uncharacterized protein</fullName>
    </submittedName>
</protein>
<dbReference type="EMBL" id="JABMJE010000027">
    <property type="protein sequence ID" value="NQS77721.1"/>
    <property type="molecule type" value="Genomic_DNA"/>
</dbReference>
<evidence type="ECO:0000313" key="2">
    <source>
        <dbReference type="Proteomes" id="UP000737555"/>
    </source>
</evidence>
<comment type="caution">
    <text evidence="1">The sequence shown here is derived from an EMBL/GenBank/DDBJ whole genome shotgun (WGS) entry which is preliminary data.</text>
</comment>
<proteinExistence type="predicted"/>
<dbReference type="AlphaFoldDB" id="A0A8T7H001"/>
<sequence>MPTRVSFGTLMTFLPDAPAGWTAEGPSGTSWTVNDDQWTMASHDYAKGDATVLIDIQDSAYHDVGHWQSWNSFISFETSEGYYRQGRVSGHPSWEYFTKPATHGTWVGVNERFVVYINVEDGSKQDLDLFVNAINYGGIAALD</sequence>
<organism evidence="1 2">
    <name type="scientific">Methanoculleus bourgensis</name>
    <dbReference type="NCBI Taxonomy" id="83986"/>
    <lineage>
        <taxon>Archaea</taxon>
        <taxon>Methanobacteriati</taxon>
        <taxon>Methanobacteriota</taxon>
        <taxon>Stenosarchaea group</taxon>
        <taxon>Methanomicrobia</taxon>
        <taxon>Methanomicrobiales</taxon>
        <taxon>Methanomicrobiaceae</taxon>
        <taxon>Methanoculleus</taxon>
    </lineage>
</organism>
<gene>
    <name evidence="1" type="ORF">HQQ74_03210</name>
</gene>
<dbReference type="Proteomes" id="UP000737555">
    <property type="component" value="Unassembled WGS sequence"/>
</dbReference>
<name>A0A8T7H001_9EURY</name>
<accession>A0A8T7H001</accession>
<evidence type="ECO:0000313" key="1">
    <source>
        <dbReference type="EMBL" id="NQS77721.1"/>
    </source>
</evidence>
<reference evidence="1" key="1">
    <citation type="submission" date="2020-05" db="EMBL/GenBank/DDBJ databases">
        <title>The first insight into the ecology of ammonia-tolerant syntrophic propionate oxidizing bacteria.</title>
        <authorList>
            <person name="Singh A."/>
            <person name="Schnurer A."/>
            <person name="Westerholm M."/>
        </authorList>
    </citation>
    <scope>NUCLEOTIDE SEQUENCE</scope>
    <source>
        <strain evidence="1">MAG54</strain>
    </source>
</reference>